<dbReference type="GeneID" id="42694075"/>
<dbReference type="PANTHER" id="PTHR33910">
    <property type="entry name" value="PROTEIN TRANSLOCASE SUBUNIT SECE"/>
    <property type="match status" value="1"/>
</dbReference>
<evidence type="ECO:0000313" key="11">
    <source>
        <dbReference type="EMBL" id="RAN64875.1"/>
    </source>
</evidence>
<dbReference type="InterPro" id="IPR038379">
    <property type="entry name" value="SecE_sf"/>
</dbReference>
<keyword evidence="6 9" id="KW-1133">Transmembrane helix</keyword>
<comment type="subcellular location">
    <subcellularLocation>
        <location evidence="9">Cell membrane</location>
        <topology evidence="9">Single-pass membrane protein</topology>
    </subcellularLocation>
    <subcellularLocation>
        <location evidence="1">Membrane</location>
    </subcellularLocation>
</comment>
<keyword evidence="3 9" id="KW-1003">Cell membrane</keyword>
<dbReference type="GO" id="GO:0008320">
    <property type="term" value="F:protein transmembrane transporter activity"/>
    <property type="evidence" value="ECO:0007669"/>
    <property type="project" value="UniProtKB-UniRule"/>
</dbReference>
<reference evidence="10 12" key="1">
    <citation type="submission" date="2017-01" db="EMBL/GenBank/DDBJ databases">
        <title>Complete Genome Sequence of Dolosigranulum pigrum isolated from a Patient with interstitial lung disease.</title>
        <authorList>
            <person name="Mukhopadhyay R."/>
            <person name="Joaquin J."/>
            <person name="Hogue R."/>
            <person name="Fitzgerald S."/>
            <person name="Jospin G."/>
            <person name="Eisen J.A."/>
            <person name="Chaturvedi V."/>
        </authorList>
    </citation>
    <scope>NUCLEOTIDE SEQUENCE [LARGE SCALE GENOMIC DNA]</scope>
    <source>
        <strain evidence="10 12">15S00348</strain>
    </source>
</reference>
<evidence type="ECO:0000256" key="7">
    <source>
        <dbReference type="ARBA" id="ARBA00023010"/>
    </source>
</evidence>
<evidence type="ECO:0000256" key="3">
    <source>
        <dbReference type="ARBA" id="ARBA00022475"/>
    </source>
</evidence>
<dbReference type="GO" id="GO:0005886">
    <property type="term" value="C:plasma membrane"/>
    <property type="evidence" value="ECO:0007669"/>
    <property type="project" value="UniProtKB-SubCell"/>
</dbReference>
<dbReference type="InterPro" id="IPR001901">
    <property type="entry name" value="Translocase_SecE/Sec61-g"/>
</dbReference>
<comment type="subunit">
    <text evidence="9">Component of the Sec protein translocase complex. Heterotrimer consisting of SecY, SecE and SecG subunits. The heterotrimers can form oligomers, although 1 heterotrimer is thought to be able to translocate proteins. Interacts with the ribosome. Interacts with SecDF, and other proteins may be involved. Interacts with SecA.</text>
</comment>
<keyword evidence="5 9" id="KW-0653">Protein transport</keyword>
<dbReference type="RefSeq" id="WP_004635517.1">
    <property type="nucleotide sequence ID" value="NZ_CAJHJL010000007.1"/>
</dbReference>
<dbReference type="InterPro" id="IPR005807">
    <property type="entry name" value="SecE_bac"/>
</dbReference>
<dbReference type="Gene3D" id="1.20.5.1030">
    <property type="entry name" value="Preprotein translocase secy subunit"/>
    <property type="match status" value="1"/>
</dbReference>
<dbReference type="Proteomes" id="UP000190409">
    <property type="component" value="Unassembled WGS sequence"/>
</dbReference>
<keyword evidence="4 9" id="KW-0812">Transmembrane</keyword>
<dbReference type="NCBIfam" id="TIGR00964">
    <property type="entry name" value="secE_bact"/>
    <property type="match status" value="1"/>
</dbReference>
<evidence type="ECO:0000256" key="2">
    <source>
        <dbReference type="ARBA" id="ARBA00022448"/>
    </source>
</evidence>
<comment type="function">
    <text evidence="9">Essential subunit of the Sec protein translocation channel SecYEG. Clamps together the 2 halves of SecY. May contact the channel plug during translocation.</text>
</comment>
<dbReference type="EMBL" id="NAQV01000004">
    <property type="protein sequence ID" value="RAN64875.1"/>
    <property type="molecule type" value="Genomic_DNA"/>
</dbReference>
<keyword evidence="8 9" id="KW-0472">Membrane</keyword>
<dbReference type="GO" id="GO:0006605">
    <property type="term" value="P:protein targeting"/>
    <property type="evidence" value="ECO:0007669"/>
    <property type="project" value="UniProtKB-UniRule"/>
</dbReference>
<dbReference type="AlphaFoldDB" id="A0A1S8KP44"/>
<evidence type="ECO:0000313" key="13">
    <source>
        <dbReference type="Proteomes" id="UP000249099"/>
    </source>
</evidence>
<gene>
    <name evidence="9" type="primary">secE</name>
    <name evidence="11" type="ORF">B8A44_01390</name>
    <name evidence="10" type="ORF">BWX42_07245</name>
</gene>
<evidence type="ECO:0000313" key="10">
    <source>
        <dbReference type="EMBL" id="OOL81517.1"/>
    </source>
</evidence>
<sequence>MKLFNFFGEVKEEMQKTTWPSGKELRKDSATIFGVIIFFSIFFYVSDIVLNFLLNLI</sequence>
<evidence type="ECO:0000256" key="4">
    <source>
        <dbReference type="ARBA" id="ARBA00022692"/>
    </source>
</evidence>
<dbReference type="Proteomes" id="UP000249099">
    <property type="component" value="Unassembled WGS sequence"/>
</dbReference>
<evidence type="ECO:0000256" key="6">
    <source>
        <dbReference type="ARBA" id="ARBA00022989"/>
    </source>
</evidence>
<protein>
    <recommendedName>
        <fullName evidence="9">Protein translocase subunit SecE</fullName>
    </recommendedName>
</protein>
<feature type="transmembrane region" description="Helical" evidence="9">
    <location>
        <begin position="30"/>
        <end position="54"/>
    </location>
</feature>
<evidence type="ECO:0000313" key="12">
    <source>
        <dbReference type="Proteomes" id="UP000190409"/>
    </source>
</evidence>
<keyword evidence="2 9" id="KW-0813">Transport</keyword>
<accession>A0A1S8KP44</accession>
<evidence type="ECO:0000256" key="8">
    <source>
        <dbReference type="ARBA" id="ARBA00023136"/>
    </source>
</evidence>
<comment type="caution">
    <text evidence="10">The sequence shown here is derived from an EMBL/GenBank/DDBJ whole genome shotgun (WGS) entry which is preliminary data.</text>
</comment>
<proteinExistence type="inferred from homology"/>
<reference evidence="11 13" key="2">
    <citation type="submission" date="2017-03" db="EMBL/GenBank/DDBJ databases">
        <title>wgs assembly of Dolosigranulum pigrum KPL CDC strains.</title>
        <authorList>
            <person name="Brugger S.D."/>
            <person name="Pettigrew M."/>
            <person name="Kong Y."/>
            <person name="Lemon K.P."/>
        </authorList>
    </citation>
    <scope>NUCLEOTIDE SEQUENCE [LARGE SCALE GENOMIC DNA]</scope>
    <source>
        <strain evidence="11 13">KPL1931_CDC4294-98</strain>
    </source>
</reference>
<dbReference type="GO" id="GO:0065002">
    <property type="term" value="P:intracellular protein transmembrane transport"/>
    <property type="evidence" value="ECO:0007669"/>
    <property type="project" value="UniProtKB-UniRule"/>
</dbReference>
<evidence type="ECO:0000256" key="1">
    <source>
        <dbReference type="ARBA" id="ARBA00004370"/>
    </source>
</evidence>
<dbReference type="GO" id="GO:0009306">
    <property type="term" value="P:protein secretion"/>
    <property type="evidence" value="ECO:0007669"/>
    <property type="project" value="UniProtKB-UniRule"/>
</dbReference>
<comment type="similarity">
    <text evidence="9">Belongs to the SecE/SEC61-gamma family.</text>
</comment>
<evidence type="ECO:0000256" key="5">
    <source>
        <dbReference type="ARBA" id="ARBA00022927"/>
    </source>
</evidence>
<evidence type="ECO:0000256" key="9">
    <source>
        <dbReference type="HAMAP-Rule" id="MF_00422"/>
    </source>
</evidence>
<dbReference type="PANTHER" id="PTHR33910:SF1">
    <property type="entry name" value="PROTEIN TRANSLOCASE SUBUNIT SECE"/>
    <property type="match status" value="1"/>
</dbReference>
<keyword evidence="7 9" id="KW-0811">Translocation</keyword>
<dbReference type="HAMAP" id="MF_00422">
    <property type="entry name" value="SecE"/>
    <property type="match status" value="1"/>
</dbReference>
<name>A0A1S8KP44_9LACT</name>
<dbReference type="GO" id="GO:0043952">
    <property type="term" value="P:protein transport by the Sec complex"/>
    <property type="evidence" value="ECO:0007669"/>
    <property type="project" value="UniProtKB-UniRule"/>
</dbReference>
<dbReference type="EMBL" id="MUYF01000003">
    <property type="protein sequence ID" value="OOL81517.1"/>
    <property type="molecule type" value="Genomic_DNA"/>
</dbReference>
<organism evidence="10 12">
    <name type="scientific">Dolosigranulum pigrum</name>
    <dbReference type="NCBI Taxonomy" id="29394"/>
    <lineage>
        <taxon>Bacteria</taxon>
        <taxon>Bacillati</taxon>
        <taxon>Bacillota</taxon>
        <taxon>Bacilli</taxon>
        <taxon>Lactobacillales</taxon>
        <taxon>Carnobacteriaceae</taxon>
        <taxon>Dolosigranulum</taxon>
    </lineage>
</organism>
<dbReference type="Pfam" id="PF00584">
    <property type="entry name" value="SecE"/>
    <property type="match status" value="1"/>
</dbReference>